<feature type="compositionally biased region" description="Basic and acidic residues" evidence="1">
    <location>
        <begin position="127"/>
        <end position="143"/>
    </location>
</feature>
<comment type="caution">
    <text evidence="2">The sequence shown here is derived from an EMBL/GenBank/DDBJ whole genome shotgun (WGS) entry which is preliminary data.</text>
</comment>
<dbReference type="AlphaFoldDB" id="A0A9P6CTF0"/>
<name>A0A9P6CTF0_9AGAR</name>
<accession>A0A9P6CTF0</accession>
<sequence>MSVDGQVLGANDGDIANVDASKTHNPGLEDVDLYGASASGIANTSASGSSLVRETVSNTRSNAQRPPEHLRTVEPTFVNENAGDIPFVHSPLLLPSQDMPLEVPYNGNVIAANNPSSRKNAIASQRSDLRQDAKAGHPRRNSDKTSTSSPSRKESSSRRDSGRPESAHPDAPPSRHFLEHQPNESQSYSRNIHEDSRHHPSHRRSSHTAPAIPANPYAGAGLYPTPPMYASPLSIPQYGLPPPIGHSHAYPPVSLPYFCLSLTKCPYYSRFRQFQFTLHPVYHQ</sequence>
<keyword evidence="3" id="KW-1185">Reference proteome</keyword>
<protein>
    <submittedName>
        <fullName evidence="2">Uncharacterized protein</fullName>
    </submittedName>
</protein>
<gene>
    <name evidence="2" type="ORF">BDN70DRAFT_700307</name>
</gene>
<feature type="compositionally biased region" description="Basic and acidic residues" evidence="1">
    <location>
        <begin position="151"/>
        <end position="168"/>
    </location>
</feature>
<feature type="region of interest" description="Disordered" evidence="1">
    <location>
        <begin position="40"/>
        <end position="73"/>
    </location>
</feature>
<evidence type="ECO:0000256" key="1">
    <source>
        <dbReference type="SAM" id="MobiDB-lite"/>
    </source>
</evidence>
<feature type="region of interest" description="Disordered" evidence="1">
    <location>
        <begin position="1"/>
        <end position="28"/>
    </location>
</feature>
<proteinExistence type="predicted"/>
<feature type="region of interest" description="Disordered" evidence="1">
    <location>
        <begin position="109"/>
        <end position="213"/>
    </location>
</feature>
<dbReference type="Proteomes" id="UP000807469">
    <property type="component" value="Unassembled WGS sequence"/>
</dbReference>
<evidence type="ECO:0000313" key="3">
    <source>
        <dbReference type="Proteomes" id="UP000807469"/>
    </source>
</evidence>
<organism evidence="2 3">
    <name type="scientific">Pholiota conissans</name>
    <dbReference type="NCBI Taxonomy" id="109636"/>
    <lineage>
        <taxon>Eukaryota</taxon>
        <taxon>Fungi</taxon>
        <taxon>Dikarya</taxon>
        <taxon>Basidiomycota</taxon>
        <taxon>Agaricomycotina</taxon>
        <taxon>Agaricomycetes</taxon>
        <taxon>Agaricomycetidae</taxon>
        <taxon>Agaricales</taxon>
        <taxon>Agaricineae</taxon>
        <taxon>Strophariaceae</taxon>
        <taxon>Pholiota</taxon>
    </lineage>
</organism>
<feature type="compositionally biased region" description="Polar residues" evidence="1">
    <location>
        <begin position="111"/>
        <end position="126"/>
    </location>
</feature>
<dbReference type="EMBL" id="MU155216">
    <property type="protein sequence ID" value="KAF9479301.1"/>
    <property type="molecule type" value="Genomic_DNA"/>
</dbReference>
<reference evidence="2" key="1">
    <citation type="submission" date="2020-11" db="EMBL/GenBank/DDBJ databases">
        <authorList>
            <consortium name="DOE Joint Genome Institute"/>
            <person name="Ahrendt S."/>
            <person name="Riley R."/>
            <person name="Andreopoulos W."/>
            <person name="Labutti K."/>
            <person name="Pangilinan J."/>
            <person name="Ruiz-Duenas F.J."/>
            <person name="Barrasa J.M."/>
            <person name="Sanchez-Garcia M."/>
            <person name="Camarero S."/>
            <person name="Miyauchi S."/>
            <person name="Serrano A."/>
            <person name="Linde D."/>
            <person name="Babiker R."/>
            <person name="Drula E."/>
            <person name="Ayuso-Fernandez I."/>
            <person name="Pacheco R."/>
            <person name="Padilla G."/>
            <person name="Ferreira P."/>
            <person name="Barriuso J."/>
            <person name="Kellner H."/>
            <person name="Castanera R."/>
            <person name="Alfaro M."/>
            <person name="Ramirez L."/>
            <person name="Pisabarro A.G."/>
            <person name="Kuo A."/>
            <person name="Tritt A."/>
            <person name="Lipzen A."/>
            <person name="He G."/>
            <person name="Yan M."/>
            <person name="Ng V."/>
            <person name="Cullen D."/>
            <person name="Martin F."/>
            <person name="Rosso M.-N."/>
            <person name="Henrissat B."/>
            <person name="Hibbett D."/>
            <person name="Martinez A.T."/>
            <person name="Grigoriev I.V."/>
        </authorList>
    </citation>
    <scope>NUCLEOTIDE SEQUENCE</scope>
    <source>
        <strain evidence="2">CIRM-BRFM 674</strain>
    </source>
</reference>
<feature type="compositionally biased region" description="Polar residues" evidence="1">
    <location>
        <begin position="40"/>
        <end position="64"/>
    </location>
</feature>
<evidence type="ECO:0000313" key="2">
    <source>
        <dbReference type="EMBL" id="KAF9479301.1"/>
    </source>
</evidence>
<dbReference type="OrthoDB" id="10682266at2759"/>